<keyword evidence="3" id="KW-1185">Reference proteome</keyword>
<comment type="caution">
    <text evidence="2">The sequence shown here is derived from an EMBL/GenBank/DDBJ whole genome shotgun (WGS) entry which is preliminary data.</text>
</comment>
<evidence type="ECO:0008006" key="4">
    <source>
        <dbReference type="Google" id="ProtNLM"/>
    </source>
</evidence>
<organism evidence="2 3">
    <name type="scientific">Albidovulum litorale</name>
    <dbReference type="NCBI Taxonomy" id="2984134"/>
    <lineage>
        <taxon>Bacteria</taxon>
        <taxon>Pseudomonadati</taxon>
        <taxon>Pseudomonadota</taxon>
        <taxon>Alphaproteobacteria</taxon>
        <taxon>Rhodobacterales</taxon>
        <taxon>Paracoccaceae</taxon>
        <taxon>Albidovulum</taxon>
    </lineage>
</organism>
<dbReference type="Proteomes" id="UP001652564">
    <property type="component" value="Unassembled WGS sequence"/>
</dbReference>
<keyword evidence="1" id="KW-0732">Signal</keyword>
<feature type="signal peptide" evidence="1">
    <location>
        <begin position="1"/>
        <end position="19"/>
    </location>
</feature>
<dbReference type="RefSeq" id="WP_263738704.1">
    <property type="nucleotide sequence ID" value="NZ_JAOWKZ010000001.1"/>
</dbReference>
<reference evidence="2 3" key="1">
    <citation type="submission" date="2022-10" db="EMBL/GenBank/DDBJ databases">
        <title>Defluviimonas sp. nov., isolated from ocean surface sediments.</title>
        <authorList>
            <person name="He W."/>
            <person name="Wang L."/>
            <person name="Zhang D.-F."/>
        </authorList>
    </citation>
    <scope>NUCLEOTIDE SEQUENCE [LARGE SCALE GENOMIC DNA]</scope>
    <source>
        <strain evidence="2 3">WL0050</strain>
    </source>
</reference>
<accession>A0ABT2ZK75</accession>
<proteinExistence type="predicted"/>
<evidence type="ECO:0000256" key="1">
    <source>
        <dbReference type="SAM" id="SignalP"/>
    </source>
</evidence>
<sequence>MKPITAFLLAALVMGLVSACQVSSGSGFATYPDHRPSKGRDD</sequence>
<protein>
    <recommendedName>
        <fullName evidence="4">Lipoprotein</fullName>
    </recommendedName>
</protein>
<dbReference type="PROSITE" id="PS51257">
    <property type="entry name" value="PROKAR_LIPOPROTEIN"/>
    <property type="match status" value="1"/>
</dbReference>
<feature type="chain" id="PRO_5045642379" description="Lipoprotein" evidence="1">
    <location>
        <begin position="20"/>
        <end position="42"/>
    </location>
</feature>
<gene>
    <name evidence="2" type="ORF">OEZ71_04430</name>
</gene>
<name>A0ABT2ZK75_9RHOB</name>
<evidence type="ECO:0000313" key="2">
    <source>
        <dbReference type="EMBL" id="MCV2871536.1"/>
    </source>
</evidence>
<dbReference type="EMBL" id="JAOWKZ010000001">
    <property type="protein sequence ID" value="MCV2871536.1"/>
    <property type="molecule type" value="Genomic_DNA"/>
</dbReference>
<evidence type="ECO:0000313" key="3">
    <source>
        <dbReference type="Proteomes" id="UP001652564"/>
    </source>
</evidence>